<feature type="compositionally biased region" description="Polar residues" evidence="3">
    <location>
        <begin position="1"/>
        <end position="12"/>
    </location>
</feature>
<dbReference type="InterPro" id="IPR005922">
    <property type="entry name" value="Phe_NH3-lyase"/>
</dbReference>
<evidence type="ECO:0000256" key="3">
    <source>
        <dbReference type="SAM" id="MobiDB-lite"/>
    </source>
</evidence>
<dbReference type="SUPFAM" id="SSF48557">
    <property type="entry name" value="L-aspartase-like"/>
    <property type="match status" value="1"/>
</dbReference>
<sequence>MVTAINTTSPASPVNRRGSISGIYSVPLKGGHSPTSPHASRKSSLPPAQAGTSRSSSLLSQWYAHNVAEVESYKNGKAVVVDGESLSIAAVSATARHGAPVQLSNSRHVRRRVEKSLAVVSDKVDNGISVYGVTTGFGGSADTRTDAPQVLGHALLQMQHIGVLPSQPSRIPRSLPLSADPLAANSMPEAWVRGAMLIRMNSLIRGHSGVRFELIETMNAVLNANITPVVPLRGSISASGDLSPLSYIAGTVIGNPTIYCFDGEPSARGRELKPANEALRAHGIEPLASLSPKEPLGILNGTAFSASVGALAANEAAQMALLTHVCTAMGVEAMCGTRGSFDPFIHDVARPHPGQIESAKLIWDLLEGSQLAVGEEEEVTIDEDTGKLRQDRYSLRTAPQFLGPQIEDLLQSLNTLMVEVNSTTDNPLVDGETGRVHHGGNFQAMAVTNAMEKTRLSLHHFGKLVFAQSAELVTPSMNRGLPPSLAATDPSLDYHGKGVDIATAAYVAELGFLANPVSTHIQSAEMHNQSINSLALISARQTINSLDVLSILLSSYLYMLCQALDLRAMQSEFNLAFDNIIVEEFSTAFASSLEEAEQDTLLESVEDALHDVLDASSTMDAPERMKKVAAASTCAFVDYFTAHPRDEEACDARCYASIAVFCSRVASRATDLLNQLRRAYLSGERGPAPAAAYLGKTKPFYTFVRVGLGIRMHGSENLDRFANGMGVDDTTIGQKISLINEAIRDGQMHSTMTTALSSLSSFA</sequence>
<dbReference type="Gene3D" id="1.10.275.10">
    <property type="entry name" value="Fumarase/aspartase (N-terminal domain)"/>
    <property type="match status" value="1"/>
</dbReference>
<feature type="region of interest" description="Disordered" evidence="3">
    <location>
        <begin position="1"/>
        <end position="53"/>
    </location>
</feature>
<dbReference type="CDD" id="cd00332">
    <property type="entry name" value="PAL-HAL"/>
    <property type="match status" value="1"/>
</dbReference>
<keyword evidence="5" id="KW-1185">Reference proteome</keyword>
<dbReference type="AlphaFoldDB" id="A0A550CWG8"/>
<dbReference type="PROSITE" id="PS00488">
    <property type="entry name" value="PAL_HISTIDASE"/>
    <property type="match status" value="1"/>
</dbReference>
<dbReference type="GO" id="GO:0005737">
    <property type="term" value="C:cytoplasm"/>
    <property type="evidence" value="ECO:0007669"/>
    <property type="project" value="InterPro"/>
</dbReference>
<dbReference type="Gene3D" id="1.10.274.20">
    <property type="entry name" value="Phenylalanine ammonia-lyase 1, domain 3"/>
    <property type="match status" value="1"/>
</dbReference>
<keyword evidence="2" id="KW-0456">Lyase</keyword>
<dbReference type="NCBIfam" id="TIGR01226">
    <property type="entry name" value="phe_am_lyase"/>
    <property type="match status" value="1"/>
</dbReference>
<dbReference type="GO" id="GO:0006559">
    <property type="term" value="P:L-phenylalanine catabolic process"/>
    <property type="evidence" value="ECO:0007669"/>
    <property type="project" value="InterPro"/>
</dbReference>
<dbReference type="InterPro" id="IPR022313">
    <property type="entry name" value="Phe/His_NH3-lyase_AS"/>
</dbReference>
<accession>A0A550CWG8</accession>
<evidence type="ECO:0000313" key="5">
    <source>
        <dbReference type="Proteomes" id="UP000320762"/>
    </source>
</evidence>
<dbReference type="InterPro" id="IPR024083">
    <property type="entry name" value="Fumarase/histidase_N"/>
</dbReference>
<evidence type="ECO:0000313" key="4">
    <source>
        <dbReference type="EMBL" id="TRM69124.1"/>
    </source>
</evidence>
<dbReference type="PANTHER" id="PTHR10362">
    <property type="entry name" value="HISTIDINE AMMONIA-LYASE"/>
    <property type="match status" value="1"/>
</dbReference>
<dbReference type="EMBL" id="VDMD01000001">
    <property type="protein sequence ID" value="TRM69124.1"/>
    <property type="molecule type" value="Genomic_DNA"/>
</dbReference>
<evidence type="ECO:0000256" key="1">
    <source>
        <dbReference type="ARBA" id="ARBA00007238"/>
    </source>
</evidence>
<dbReference type="Proteomes" id="UP000320762">
    <property type="component" value="Unassembled WGS sequence"/>
</dbReference>
<proteinExistence type="inferred from homology"/>
<gene>
    <name evidence="4" type="ORF">BD626DRAFT_473026</name>
</gene>
<dbReference type="Pfam" id="PF00221">
    <property type="entry name" value="Lyase_aromatic"/>
    <property type="match status" value="1"/>
</dbReference>
<dbReference type="GO" id="GO:0016841">
    <property type="term" value="F:ammonia-lyase activity"/>
    <property type="evidence" value="ECO:0007669"/>
    <property type="project" value="InterPro"/>
</dbReference>
<dbReference type="STRING" id="97359.A0A550CWG8"/>
<name>A0A550CWG8_9AGAR</name>
<dbReference type="OrthoDB" id="10051290at2759"/>
<dbReference type="InterPro" id="IPR008948">
    <property type="entry name" value="L-Aspartase-like"/>
</dbReference>
<evidence type="ECO:0000256" key="2">
    <source>
        <dbReference type="RuleBase" id="RU003954"/>
    </source>
</evidence>
<reference evidence="4 5" key="1">
    <citation type="journal article" date="2019" name="New Phytol.">
        <title>Comparative genomics reveals unique wood-decay strategies and fruiting body development in the Schizophyllaceae.</title>
        <authorList>
            <person name="Almasi E."/>
            <person name="Sahu N."/>
            <person name="Krizsan K."/>
            <person name="Balint B."/>
            <person name="Kovacs G.M."/>
            <person name="Kiss B."/>
            <person name="Cseklye J."/>
            <person name="Drula E."/>
            <person name="Henrissat B."/>
            <person name="Nagy I."/>
            <person name="Chovatia M."/>
            <person name="Adam C."/>
            <person name="LaButti K."/>
            <person name="Lipzen A."/>
            <person name="Riley R."/>
            <person name="Grigoriev I.V."/>
            <person name="Nagy L.G."/>
        </authorList>
    </citation>
    <scope>NUCLEOTIDE SEQUENCE [LARGE SCALE GENOMIC DNA]</scope>
    <source>
        <strain evidence="4 5">NL-1724</strain>
    </source>
</reference>
<comment type="caution">
    <text evidence="4">The sequence shown here is derived from an EMBL/GenBank/DDBJ whole genome shotgun (WGS) entry which is preliminary data.</text>
</comment>
<protein>
    <submittedName>
        <fullName evidence="4">L-Aspartase-like protein</fullName>
    </submittedName>
</protein>
<dbReference type="InterPro" id="IPR001106">
    <property type="entry name" value="Aromatic_Lyase"/>
</dbReference>
<organism evidence="4 5">
    <name type="scientific">Schizophyllum amplum</name>
    <dbReference type="NCBI Taxonomy" id="97359"/>
    <lineage>
        <taxon>Eukaryota</taxon>
        <taxon>Fungi</taxon>
        <taxon>Dikarya</taxon>
        <taxon>Basidiomycota</taxon>
        <taxon>Agaricomycotina</taxon>
        <taxon>Agaricomycetes</taxon>
        <taxon>Agaricomycetidae</taxon>
        <taxon>Agaricales</taxon>
        <taxon>Schizophyllaceae</taxon>
        <taxon>Schizophyllum</taxon>
    </lineage>
</organism>
<dbReference type="InterPro" id="IPR023144">
    <property type="entry name" value="Phe_NH3-lyase_shielding_dom_sf"/>
</dbReference>
<comment type="similarity">
    <text evidence="1 2">Belongs to the PAL/histidase family.</text>
</comment>
<dbReference type="Gene3D" id="1.20.200.10">
    <property type="entry name" value="Fumarase/aspartase (Central domain)"/>
    <property type="match status" value="1"/>
</dbReference>